<dbReference type="Pfam" id="PF04103">
    <property type="entry name" value="CD20"/>
    <property type="match status" value="1"/>
</dbReference>
<name>A0ABN8NYH2_9CNID</name>
<gene>
    <name evidence="7" type="ORF">PLOB_00029893</name>
</gene>
<dbReference type="InterPro" id="IPR030417">
    <property type="entry name" value="MS4A"/>
</dbReference>
<accession>A0ABN8NYH2</accession>
<evidence type="ECO:0000256" key="3">
    <source>
        <dbReference type="ARBA" id="ARBA00022692"/>
    </source>
</evidence>
<dbReference type="PANTHER" id="PTHR23320">
    <property type="entry name" value="MEMBRANE-SPANNING 4-DOMAINS SUBFAMILY A MS4A -RELATED"/>
    <property type="match status" value="1"/>
</dbReference>
<keyword evidence="5 6" id="KW-0472">Membrane</keyword>
<dbReference type="Proteomes" id="UP001159405">
    <property type="component" value="Unassembled WGS sequence"/>
</dbReference>
<feature type="transmembrane region" description="Helical" evidence="6">
    <location>
        <begin position="73"/>
        <end position="92"/>
    </location>
</feature>
<feature type="transmembrane region" description="Helical" evidence="6">
    <location>
        <begin position="43"/>
        <end position="61"/>
    </location>
</feature>
<reference evidence="7 8" key="1">
    <citation type="submission" date="2022-05" db="EMBL/GenBank/DDBJ databases">
        <authorList>
            <consortium name="Genoscope - CEA"/>
            <person name="William W."/>
        </authorList>
    </citation>
    <scope>NUCLEOTIDE SEQUENCE [LARGE SCALE GENOMIC DNA]</scope>
</reference>
<comment type="caution">
    <text evidence="7">The sequence shown here is derived from an EMBL/GenBank/DDBJ whole genome shotgun (WGS) entry which is preliminary data.</text>
</comment>
<keyword evidence="3 6" id="KW-0812">Transmembrane</keyword>
<proteinExistence type="inferred from homology"/>
<dbReference type="EMBL" id="CALNXK010000038">
    <property type="protein sequence ID" value="CAH3123320.1"/>
    <property type="molecule type" value="Genomic_DNA"/>
</dbReference>
<comment type="similarity">
    <text evidence="2">Belongs to the MS4A family.</text>
</comment>
<evidence type="ECO:0000256" key="5">
    <source>
        <dbReference type="ARBA" id="ARBA00023136"/>
    </source>
</evidence>
<evidence type="ECO:0000256" key="6">
    <source>
        <dbReference type="SAM" id="Phobius"/>
    </source>
</evidence>
<dbReference type="PANTHER" id="PTHR23320:SF165">
    <property type="entry name" value="MARVEL DOMAIN-CONTAINING PROTEIN"/>
    <property type="match status" value="1"/>
</dbReference>
<evidence type="ECO:0000256" key="1">
    <source>
        <dbReference type="ARBA" id="ARBA00004141"/>
    </source>
</evidence>
<evidence type="ECO:0000313" key="7">
    <source>
        <dbReference type="EMBL" id="CAH3123320.1"/>
    </source>
</evidence>
<keyword evidence="8" id="KW-1185">Reference proteome</keyword>
<sequence length="453" mass="47407">MVYRARVLIGLAFTQMIFGSSMIVAGITSILGAIDHWSTKAGFGIWVGIWVLISGLLGCIGAKDVTNPNKCMIGCFMGFSITACIIAGIMFICYCVTLQELSHIIHCRADDFWRSLDTYCYSRSERNKASFGLEVGSCQLTFSVVVFFVALASSIYCCKAVCCGVPPVGRVASQQVMYIPPQQIYPGGQAGVVVIQPSGVIASTSHGYLLAAGQQTVFLPPLKEAREHERPPPYSYSAGNGNALPSTASLSGAAEDVHLPYSYSEQTGNVPPSAASVSGVTEDVHLPYSYSARTGNALPSTASASGVTEVVHLPYSYSARTGNVPPSAASVSGVTEDVHLPYSYSARTGNALPSTASASGATEVVHLPYSYSEQTGNVPPSAASVSGVTEDVHLPYSYSARTTNVPPSTASTGGVTEDMSPLYSYSARTGNALPSTASTSSVTADAPAWVMTI</sequence>
<evidence type="ECO:0000256" key="4">
    <source>
        <dbReference type="ARBA" id="ARBA00022989"/>
    </source>
</evidence>
<comment type="subcellular location">
    <subcellularLocation>
        <location evidence="1">Membrane</location>
        <topology evidence="1">Multi-pass membrane protein</topology>
    </subcellularLocation>
</comment>
<dbReference type="InterPro" id="IPR007237">
    <property type="entry name" value="CD20-like"/>
</dbReference>
<protein>
    <submittedName>
        <fullName evidence="7">Uncharacterized protein</fullName>
    </submittedName>
</protein>
<organism evidence="7 8">
    <name type="scientific">Porites lobata</name>
    <dbReference type="NCBI Taxonomy" id="104759"/>
    <lineage>
        <taxon>Eukaryota</taxon>
        <taxon>Metazoa</taxon>
        <taxon>Cnidaria</taxon>
        <taxon>Anthozoa</taxon>
        <taxon>Hexacorallia</taxon>
        <taxon>Scleractinia</taxon>
        <taxon>Fungiina</taxon>
        <taxon>Poritidae</taxon>
        <taxon>Porites</taxon>
    </lineage>
</organism>
<feature type="transmembrane region" description="Helical" evidence="6">
    <location>
        <begin position="7"/>
        <end position="31"/>
    </location>
</feature>
<keyword evidence="4 6" id="KW-1133">Transmembrane helix</keyword>
<evidence type="ECO:0000313" key="8">
    <source>
        <dbReference type="Proteomes" id="UP001159405"/>
    </source>
</evidence>
<evidence type="ECO:0000256" key="2">
    <source>
        <dbReference type="ARBA" id="ARBA00009565"/>
    </source>
</evidence>